<dbReference type="GO" id="GO:0006493">
    <property type="term" value="P:protein O-linked glycosylation"/>
    <property type="evidence" value="ECO:0007669"/>
    <property type="project" value="TreeGrafter"/>
</dbReference>
<keyword evidence="6" id="KW-0735">Signal-anchor</keyword>
<dbReference type="SUPFAM" id="SSF53448">
    <property type="entry name" value="Nucleotide-diphospho-sugar transferases"/>
    <property type="match status" value="1"/>
</dbReference>
<dbReference type="Proteomes" id="UP000605846">
    <property type="component" value="Unassembled WGS sequence"/>
</dbReference>
<evidence type="ECO:0000256" key="7">
    <source>
        <dbReference type="ARBA" id="ARBA00022989"/>
    </source>
</evidence>
<evidence type="ECO:0000256" key="3">
    <source>
        <dbReference type="ARBA" id="ARBA00022676"/>
    </source>
</evidence>
<proteinExistence type="inferred from homology"/>
<evidence type="ECO:0000256" key="8">
    <source>
        <dbReference type="ARBA" id="ARBA00023136"/>
    </source>
</evidence>
<dbReference type="Gene3D" id="3.90.550.10">
    <property type="entry name" value="Spore Coat Polysaccharide Biosynthesis Protein SpsA, Chain A"/>
    <property type="match status" value="1"/>
</dbReference>
<keyword evidence="9" id="KW-0325">Glycoprotein</keyword>
<dbReference type="InterPro" id="IPR029044">
    <property type="entry name" value="Nucleotide-diphossugar_trans"/>
</dbReference>
<dbReference type="AlphaFoldDB" id="A0A8H7BRK4"/>
<comment type="caution">
    <text evidence="10">The sequence shown here is derived from an EMBL/GenBank/DDBJ whole genome shotgun (WGS) entry which is preliminary data.</text>
</comment>
<keyword evidence="7" id="KW-1133">Transmembrane helix</keyword>
<comment type="similarity">
    <text evidence="2">Belongs to the MNN1/MNT family.</text>
</comment>
<dbReference type="InterPro" id="IPR022751">
    <property type="entry name" value="Alpha_mannosyltransferase"/>
</dbReference>
<keyword evidence="8" id="KW-0472">Membrane</keyword>
<dbReference type="OrthoDB" id="430354at2759"/>
<keyword evidence="3" id="KW-0328">Glycosyltransferase</keyword>
<evidence type="ECO:0008006" key="12">
    <source>
        <dbReference type="Google" id="ProtNLM"/>
    </source>
</evidence>
<accession>A0A8H7BRK4</accession>
<name>A0A8H7BRK4_9FUNG</name>
<evidence type="ECO:0000256" key="4">
    <source>
        <dbReference type="ARBA" id="ARBA00022679"/>
    </source>
</evidence>
<dbReference type="EMBL" id="JABAYA010000059">
    <property type="protein sequence ID" value="KAF7727321.1"/>
    <property type="molecule type" value="Genomic_DNA"/>
</dbReference>
<protein>
    <recommendedName>
        <fullName evidence="12">Alpha-1,3-mannosyltransferase</fullName>
    </recommendedName>
</protein>
<dbReference type="GO" id="GO:0000033">
    <property type="term" value="F:alpha-1,3-mannosyltransferase activity"/>
    <property type="evidence" value="ECO:0007669"/>
    <property type="project" value="TreeGrafter"/>
</dbReference>
<evidence type="ECO:0000256" key="1">
    <source>
        <dbReference type="ARBA" id="ARBA00004606"/>
    </source>
</evidence>
<sequence>MLEHNKPRFLRAGPLTFLLVCIFLILILRSNGRDANLANAHATGISKRQEQENQRYFENHASISQRRPLAKRRSVYEPVVISSDEDLHWLSNTHDIAIPTPVRPWTDQDTALLHTSLGQSYVADLLTSEEVTPDFKSLTFQQRVFKALYQYFDPILSEGSVDVASSIAHKEIWSLYEQLEETLYPWLRPHWKNAFEINRNTSGRGIVICIGNSQFQYAATTIRAIREVLKSDLPIEVFYIREDDLSVQKRQYLENEFSHIKIKQIDQFINDWYTRFNGWSLKPYAILASSFNEVLLMDADVYFFKNPDMLFEDPAYQKTGSLFFYDRTLFPNWENGRLWLQSFLPTHSSLVKRTRWWNLKSAHEQESGVVLVNKQKSLLGLLAACKMNDKREREQVTYKHAHGDKETFWIGYEMMQTPYAFVRSFGAVLGGLGDAGDPTMVCGNQLHLGTDQEPLWWNGGLLRDKNKWPDRYLTFTHYATGEDWEFKTSCIKETDGIRKLSTHERNLTSTYLELDRQRRIDEARMDQGNWKPSI</sequence>
<evidence type="ECO:0000256" key="6">
    <source>
        <dbReference type="ARBA" id="ARBA00022968"/>
    </source>
</evidence>
<evidence type="ECO:0000256" key="9">
    <source>
        <dbReference type="ARBA" id="ARBA00023180"/>
    </source>
</evidence>
<keyword evidence="11" id="KW-1185">Reference proteome</keyword>
<keyword evidence="5" id="KW-0812">Transmembrane</keyword>
<gene>
    <name evidence="10" type="ORF">EC973_007630</name>
</gene>
<dbReference type="Pfam" id="PF11051">
    <property type="entry name" value="Mannosyl_trans3"/>
    <property type="match status" value="1"/>
</dbReference>
<dbReference type="PANTHER" id="PTHR31392:SF1">
    <property type="entry name" value="ALPHA-1,3-MANNOSYLTRANSFERASE MNN1-RELATED"/>
    <property type="match status" value="1"/>
</dbReference>
<dbReference type="PANTHER" id="PTHR31392">
    <property type="entry name" value="ALPHA-1,3-MANNOSYLTRANSFERASE MNN1-RELATED"/>
    <property type="match status" value="1"/>
</dbReference>
<organism evidence="10 11">
    <name type="scientific">Apophysomyces ossiformis</name>
    <dbReference type="NCBI Taxonomy" id="679940"/>
    <lineage>
        <taxon>Eukaryota</taxon>
        <taxon>Fungi</taxon>
        <taxon>Fungi incertae sedis</taxon>
        <taxon>Mucoromycota</taxon>
        <taxon>Mucoromycotina</taxon>
        <taxon>Mucoromycetes</taxon>
        <taxon>Mucorales</taxon>
        <taxon>Mucorineae</taxon>
        <taxon>Mucoraceae</taxon>
        <taxon>Apophysomyces</taxon>
    </lineage>
</organism>
<comment type="subcellular location">
    <subcellularLocation>
        <location evidence="1">Membrane</location>
        <topology evidence="1">Single-pass type II membrane protein</topology>
    </subcellularLocation>
</comment>
<dbReference type="GO" id="GO:0016020">
    <property type="term" value="C:membrane"/>
    <property type="evidence" value="ECO:0007669"/>
    <property type="project" value="UniProtKB-SubCell"/>
</dbReference>
<evidence type="ECO:0000256" key="5">
    <source>
        <dbReference type="ARBA" id="ARBA00022692"/>
    </source>
</evidence>
<evidence type="ECO:0000313" key="11">
    <source>
        <dbReference type="Proteomes" id="UP000605846"/>
    </source>
</evidence>
<evidence type="ECO:0000256" key="2">
    <source>
        <dbReference type="ARBA" id="ARBA00009105"/>
    </source>
</evidence>
<dbReference type="GO" id="GO:0005794">
    <property type="term" value="C:Golgi apparatus"/>
    <property type="evidence" value="ECO:0007669"/>
    <property type="project" value="TreeGrafter"/>
</dbReference>
<keyword evidence="4" id="KW-0808">Transferase</keyword>
<evidence type="ECO:0000313" key="10">
    <source>
        <dbReference type="EMBL" id="KAF7727321.1"/>
    </source>
</evidence>
<reference evidence="10" key="1">
    <citation type="submission" date="2020-01" db="EMBL/GenBank/DDBJ databases">
        <title>Genome Sequencing of Three Apophysomyces-Like Fungal Strains Confirms a Novel Fungal Genus in the Mucoromycota with divergent Burkholderia-like Endosymbiotic Bacteria.</title>
        <authorList>
            <person name="Stajich J.E."/>
            <person name="Macias A.M."/>
            <person name="Carter-House D."/>
            <person name="Lovett B."/>
            <person name="Kasson L.R."/>
            <person name="Berry K."/>
            <person name="Grigoriev I."/>
            <person name="Chang Y."/>
            <person name="Spatafora J."/>
            <person name="Kasson M.T."/>
        </authorList>
    </citation>
    <scope>NUCLEOTIDE SEQUENCE</scope>
    <source>
        <strain evidence="10">NRRL A-21654</strain>
    </source>
</reference>